<protein>
    <submittedName>
        <fullName evidence="2">Uncharacterized protein</fullName>
    </submittedName>
</protein>
<keyword evidence="3" id="KW-1185">Reference proteome</keyword>
<name>A0A8H7ZRC5_9FUNG</name>
<feature type="compositionally biased region" description="Low complexity" evidence="1">
    <location>
        <begin position="109"/>
        <end position="121"/>
    </location>
</feature>
<dbReference type="EMBL" id="JAEFCI010009172">
    <property type="protein sequence ID" value="KAG5457981.1"/>
    <property type="molecule type" value="Genomic_DNA"/>
</dbReference>
<comment type="caution">
    <text evidence="2">The sequence shown here is derived from an EMBL/GenBank/DDBJ whole genome shotgun (WGS) entry which is preliminary data.</text>
</comment>
<feature type="compositionally biased region" description="Basic and acidic residues" evidence="1">
    <location>
        <begin position="1"/>
        <end position="18"/>
    </location>
</feature>
<dbReference type="AlphaFoldDB" id="A0A8H7ZRC5"/>
<evidence type="ECO:0000256" key="1">
    <source>
        <dbReference type="SAM" id="MobiDB-lite"/>
    </source>
</evidence>
<evidence type="ECO:0000313" key="3">
    <source>
        <dbReference type="Proteomes" id="UP000673691"/>
    </source>
</evidence>
<feature type="compositionally biased region" description="Pro residues" evidence="1">
    <location>
        <begin position="97"/>
        <end position="108"/>
    </location>
</feature>
<feature type="region of interest" description="Disordered" evidence="1">
    <location>
        <begin position="1"/>
        <end position="33"/>
    </location>
</feature>
<dbReference type="Proteomes" id="UP000673691">
    <property type="component" value="Unassembled WGS sequence"/>
</dbReference>
<evidence type="ECO:0000313" key="2">
    <source>
        <dbReference type="EMBL" id="KAG5457981.1"/>
    </source>
</evidence>
<reference evidence="2 3" key="1">
    <citation type="journal article" name="Sci. Rep.">
        <title>Genome-scale phylogenetic analyses confirm Olpidium as the closest living zoosporic fungus to the non-flagellated, terrestrial fungi.</title>
        <authorList>
            <person name="Chang Y."/>
            <person name="Rochon D."/>
            <person name="Sekimoto S."/>
            <person name="Wang Y."/>
            <person name="Chovatia M."/>
            <person name="Sandor L."/>
            <person name="Salamov A."/>
            <person name="Grigoriev I.V."/>
            <person name="Stajich J.E."/>
            <person name="Spatafora J.W."/>
        </authorList>
    </citation>
    <scope>NUCLEOTIDE SEQUENCE [LARGE SCALE GENOMIC DNA]</scope>
    <source>
        <strain evidence="2">S191</strain>
    </source>
</reference>
<gene>
    <name evidence="2" type="ORF">BJ554DRAFT_1890</name>
</gene>
<accession>A0A8H7ZRC5</accession>
<proteinExistence type="predicted"/>
<feature type="region of interest" description="Disordered" evidence="1">
    <location>
        <begin position="96"/>
        <end position="121"/>
    </location>
</feature>
<organism evidence="2 3">
    <name type="scientific">Olpidium bornovanus</name>
    <dbReference type="NCBI Taxonomy" id="278681"/>
    <lineage>
        <taxon>Eukaryota</taxon>
        <taxon>Fungi</taxon>
        <taxon>Fungi incertae sedis</taxon>
        <taxon>Olpidiomycota</taxon>
        <taxon>Olpidiomycotina</taxon>
        <taxon>Olpidiomycetes</taxon>
        <taxon>Olpidiales</taxon>
        <taxon>Olpidiaceae</taxon>
        <taxon>Olpidium</taxon>
    </lineage>
</organism>
<sequence length="121" mass="12405">MAPGDVGRRRDLSKRPDEPPLGSDKAAGAARPCREDFVGRQDFAVLAADVSAIRLGDAQLPVEGAGGWGSGVEALSSLASSPCTSLLLGVPATFPANLPPARSPPLPLPLKRLTPSARDSP</sequence>